<feature type="domain" description="PPIase cyclophilin-type" evidence="4">
    <location>
        <begin position="35"/>
        <end position="229"/>
    </location>
</feature>
<dbReference type="Pfam" id="PF00160">
    <property type="entry name" value="Pro_isomerase"/>
    <property type="match status" value="1"/>
</dbReference>
<evidence type="ECO:0000313" key="6">
    <source>
        <dbReference type="Proteomes" id="UP000199373"/>
    </source>
</evidence>
<dbReference type="EC" id="5.2.1.8" evidence="3"/>
<organism evidence="5 6">
    <name type="scientific">Prevotella aff. ruminicola Tc2-24</name>
    <dbReference type="NCBI Taxonomy" id="81582"/>
    <lineage>
        <taxon>Bacteria</taxon>
        <taxon>Pseudomonadati</taxon>
        <taxon>Bacteroidota</taxon>
        <taxon>Bacteroidia</taxon>
        <taxon>Bacteroidales</taxon>
        <taxon>Prevotellaceae</taxon>
        <taxon>Prevotella</taxon>
    </lineage>
</organism>
<dbReference type="InterPro" id="IPR029000">
    <property type="entry name" value="Cyclophilin-like_dom_sf"/>
</dbReference>
<dbReference type="PROSITE" id="PS50072">
    <property type="entry name" value="CSA_PPIASE_2"/>
    <property type="match status" value="1"/>
</dbReference>
<dbReference type="RefSeq" id="WP_091915987.1">
    <property type="nucleotide sequence ID" value="NZ_FOIQ01000004.1"/>
</dbReference>
<protein>
    <recommendedName>
        <fullName evidence="3">Peptidyl-prolyl cis-trans isomerase</fullName>
        <shortName evidence="3">PPIase</shortName>
        <ecNumber evidence="3">5.2.1.8</ecNumber>
    </recommendedName>
</protein>
<dbReference type="Gene3D" id="2.40.100.10">
    <property type="entry name" value="Cyclophilin-like"/>
    <property type="match status" value="1"/>
</dbReference>
<feature type="signal peptide" evidence="3">
    <location>
        <begin position="1"/>
        <end position="25"/>
    </location>
</feature>
<dbReference type="SUPFAM" id="SSF50891">
    <property type="entry name" value="Cyclophilin-like"/>
    <property type="match status" value="1"/>
</dbReference>
<keyword evidence="3" id="KW-0732">Signal</keyword>
<dbReference type="AlphaFoldDB" id="A0A1I0PI10"/>
<evidence type="ECO:0000256" key="3">
    <source>
        <dbReference type="RuleBase" id="RU363019"/>
    </source>
</evidence>
<evidence type="ECO:0000256" key="1">
    <source>
        <dbReference type="ARBA" id="ARBA00023110"/>
    </source>
</evidence>
<comment type="catalytic activity">
    <reaction evidence="3">
        <text>[protein]-peptidylproline (omega=180) = [protein]-peptidylproline (omega=0)</text>
        <dbReference type="Rhea" id="RHEA:16237"/>
        <dbReference type="Rhea" id="RHEA-COMP:10747"/>
        <dbReference type="Rhea" id="RHEA-COMP:10748"/>
        <dbReference type="ChEBI" id="CHEBI:83833"/>
        <dbReference type="ChEBI" id="CHEBI:83834"/>
        <dbReference type="EC" id="5.2.1.8"/>
    </reaction>
</comment>
<name>A0A1I0PI10_9BACT</name>
<dbReference type="CDD" id="cd00317">
    <property type="entry name" value="cyclophilin"/>
    <property type="match status" value="1"/>
</dbReference>
<dbReference type="EMBL" id="FOIQ01000004">
    <property type="protein sequence ID" value="SEW14090.1"/>
    <property type="molecule type" value="Genomic_DNA"/>
</dbReference>
<dbReference type="PANTHER" id="PTHR45625">
    <property type="entry name" value="PEPTIDYL-PROLYL CIS-TRANS ISOMERASE-RELATED"/>
    <property type="match status" value="1"/>
</dbReference>
<reference evidence="5 6" key="1">
    <citation type="submission" date="2016-10" db="EMBL/GenBank/DDBJ databases">
        <authorList>
            <person name="de Groot N.N."/>
        </authorList>
    </citation>
    <scope>NUCLEOTIDE SEQUENCE [LARGE SCALE GENOMIC DNA]</scope>
    <source>
        <strain evidence="5 6">TC2-24</strain>
    </source>
</reference>
<evidence type="ECO:0000256" key="2">
    <source>
        <dbReference type="ARBA" id="ARBA00023235"/>
    </source>
</evidence>
<keyword evidence="6" id="KW-1185">Reference proteome</keyword>
<dbReference type="GO" id="GO:0003755">
    <property type="term" value="F:peptidyl-prolyl cis-trans isomerase activity"/>
    <property type="evidence" value="ECO:0007669"/>
    <property type="project" value="UniProtKB-UniRule"/>
</dbReference>
<comment type="similarity">
    <text evidence="3">Belongs to the cyclophilin-type PPIase family.</text>
</comment>
<evidence type="ECO:0000313" key="5">
    <source>
        <dbReference type="EMBL" id="SEW14090.1"/>
    </source>
</evidence>
<evidence type="ECO:0000259" key="4">
    <source>
        <dbReference type="PROSITE" id="PS50072"/>
    </source>
</evidence>
<dbReference type="PRINTS" id="PR00153">
    <property type="entry name" value="CSAPPISMRASE"/>
</dbReference>
<dbReference type="Proteomes" id="UP000199373">
    <property type="component" value="Unassembled WGS sequence"/>
</dbReference>
<sequence>MTTKVQRLLRVLSIMTLLSPSTALAQTKNTEVLLETTAGNIRIALYDETPQTRDNFLKVTKMGTYDSLLVHRVIKDFMMQSGDINSKHAKPGELLGTGDYDYTTEAEFRLPQIFHRRGVVAMAREGDKENPERRSAACQFYIVWGKICDDKRLDYIQQKLDSITQGEVILTPEMREVYKTYGGTPHLDGQYTVFGEVTEGMDVVEKILTTETDKNDRPLEDIRILKATVTKDLPQAAPQKKKTTTKVIVRRNTRKK</sequence>
<feature type="chain" id="PRO_5011328476" description="Peptidyl-prolyl cis-trans isomerase" evidence="3">
    <location>
        <begin position="26"/>
        <end position="256"/>
    </location>
</feature>
<accession>A0A1I0PI10</accession>
<gene>
    <name evidence="5" type="ORF">SAMN04487850_1785</name>
</gene>
<proteinExistence type="inferred from homology"/>
<keyword evidence="1 3" id="KW-0697">Rotamase</keyword>
<dbReference type="InterPro" id="IPR044666">
    <property type="entry name" value="Cyclophilin_A-like"/>
</dbReference>
<dbReference type="InterPro" id="IPR002130">
    <property type="entry name" value="Cyclophilin-type_PPIase_dom"/>
</dbReference>
<dbReference type="PANTHER" id="PTHR45625:SF4">
    <property type="entry name" value="PEPTIDYLPROLYL ISOMERASE DOMAIN AND WD REPEAT-CONTAINING PROTEIN 1"/>
    <property type="match status" value="1"/>
</dbReference>
<keyword evidence="2 3" id="KW-0413">Isomerase</keyword>
<comment type="function">
    <text evidence="3">PPIases accelerate the folding of proteins. It catalyzes the cis-trans isomerization of proline imidic peptide bonds in oligopeptides.</text>
</comment>